<dbReference type="EnsemblPlants" id="AET1Gv20677000.3">
    <property type="protein sequence ID" value="AET1Gv20677000.3"/>
    <property type="gene ID" value="AET1Gv20677000"/>
</dbReference>
<name>A0A452Z905_AEGTS</name>
<accession>A0A452Z905</accession>
<protein>
    <submittedName>
        <fullName evidence="2">Uncharacterized protein</fullName>
    </submittedName>
</protein>
<evidence type="ECO:0000313" key="3">
    <source>
        <dbReference type="Proteomes" id="UP000015105"/>
    </source>
</evidence>
<feature type="region of interest" description="Disordered" evidence="1">
    <location>
        <begin position="127"/>
        <end position="148"/>
    </location>
</feature>
<reference evidence="2" key="3">
    <citation type="journal article" date="2017" name="Nature">
        <title>Genome sequence of the progenitor of the wheat D genome Aegilops tauschii.</title>
        <authorList>
            <person name="Luo M.C."/>
            <person name="Gu Y.Q."/>
            <person name="Puiu D."/>
            <person name="Wang H."/>
            <person name="Twardziok S.O."/>
            <person name="Deal K.R."/>
            <person name="Huo N."/>
            <person name="Zhu T."/>
            <person name="Wang L."/>
            <person name="Wang Y."/>
            <person name="McGuire P.E."/>
            <person name="Liu S."/>
            <person name="Long H."/>
            <person name="Ramasamy R.K."/>
            <person name="Rodriguez J.C."/>
            <person name="Van S.L."/>
            <person name="Yuan L."/>
            <person name="Wang Z."/>
            <person name="Xia Z."/>
            <person name="Xiao L."/>
            <person name="Anderson O.D."/>
            <person name="Ouyang S."/>
            <person name="Liang Y."/>
            <person name="Zimin A.V."/>
            <person name="Pertea G."/>
            <person name="Qi P."/>
            <person name="Bennetzen J.L."/>
            <person name="Dai X."/>
            <person name="Dawson M.W."/>
            <person name="Muller H.G."/>
            <person name="Kugler K."/>
            <person name="Rivarola-Duarte L."/>
            <person name="Spannagl M."/>
            <person name="Mayer K.F.X."/>
            <person name="Lu F.H."/>
            <person name="Bevan M.W."/>
            <person name="Leroy P."/>
            <person name="Li P."/>
            <person name="You F.M."/>
            <person name="Sun Q."/>
            <person name="Liu Z."/>
            <person name="Lyons E."/>
            <person name="Wicker T."/>
            <person name="Salzberg S.L."/>
            <person name="Devos K.M."/>
            <person name="Dvorak J."/>
        </authorList>
    </citation>
    <scope>NUCLEOTIDE SEQUENCE [LARGE SCALE GENOMIC DNA]</scope>
    <source>
        <strain evidence="2">cv. AL8/78</strain>
    </source>
</reference>
<reference evidence="2" key="5">
    <citation type="journal article" date="2021" name="G3 (Bethesda)">
        <title>Aegilops tauschii genome assembly Aet v5.0 features greater sequence contiguity and improved annotation.</title>
        <authorList>
            <person name="Wang L."/>
            <person name="Zhu T."/>
            <person name="Rodriguez J.C."/>
            <person name="Deal K.R."/>
            <person name="Dubcovsky J."/>
            <person name="McGuire P.E."/>
            <person name="Lux T."/>
            <person name="Spannagl M."/>
            <person name="Mayer K.F.X."/>
            <person name="Baldrich P."/>
            <person name="Meyers B.C."/>
            <person name="Huo N."/>
            <person name="Gu Y.Q."/>
            <person name="Zhou H."/>
            <person name="Devos K.M."/>
            <person name="Bennetzen J.L."/>
            <person name="Unver T."/>
            <person name="Budak H."/>
            <person name="Gulick P.J."/>
            <person name="Galiba G."/>
            <person name="Kalapos B."/>
            <person name="Nelson D.R."/>
            <person name="Li P."/>
            <person name="You F.M."/>
            <person name="Luo M.C."/>
            <person name="Dvorak J."/>
        </authorList>
    </citation>
    <scope>NUCLEOTIDE SEQUENCE [LARGE SCALE GENOMIC DNA]</scope>
    <source>
        <strain evidence="2">cv. AL8/78</strain>
    </source>
</reference>
<reference evidence="3" key="2">
    <citation type="journal article" date="2017" name="Nat. Plants">
        <title>The Aegilops tauschii genome reveals multiple impacts of transposons.</title>
        <authorList>
            <person name="Zhao G."/>
            <person name="Zou C."/>
            <person name="Li K."/>
            <person name="Wang K."/>
            <person name="Li T."/>
            <person name="Gao L."/>
            <person name="Zhang X."/>
            <person name="Wang H."/>
            <person name="Yang Z."/>
            <person name="Liu X."/>
            <person name="Jiang W."/>
            <person name="Mao L."/>
            <person name="Kong X."/>
            <person name="Jiao Y."/>
            <person name="Jia J."/>
        </authorList>
    </citation>
    <scope>NUCLEOTIDE SEQUENCE [LARGE SCALE GENOMIC DNA]</scope>
    <source>
        <strain evidence="3">cv. AL8/78</strain>
    </source>
</reference>
<reference evidence="2" key="4">
    <citation type="submission" date="2019-03" db="UniProtKB">
        <authorList>
            <consortium name="EnsemblPlants"/>
        </authorList>
    </citation>
    <scope>IDENTIFICATION</scope>
</reference>
<sequence>QKCISPESIQRHGHGRAAMLYFQLKVPHLTTNQGPHGLQPAFGGAAIVYLVELHPTTPGGGDCNPGAAYNGEEDSNQLHPSTAELQSCTSELQPAFGGATRLDVESCIWQDLEQRRDGEGARRLLLSSSGEKRGAASHDDGGGRGGVGRARCNGHGGAAGEAGFRQLRGWGQRCNGFRRSGPHPLLFFFFFLSCANARVGDQTLLI</sequence>
<dbReference type="Gramene" id="AET1Gv20677000.3">
    <property type="protein sequence ID" value="AET1Gv20677000.3"/>
    <property type="gene ID" value="AET1Gv20677000"/>
</dbReference>
<reference evidence="3" key="1">
    <citation type="journal article" date="2014" name="Science">
        <title>Ancient hybridizations among the ancestral genomes of bread wheat.</title>
        <authorList>
            <consortium name="International Wheat Genome Sequencing Consortium,"/>
            <person name="Marcussen T."/>
            <person name="Sandve S.R."/>
            <person name="Heier L."/>
            <person name="Spannagl M."/>
            <person name="Pfeifer M."/>
            <person name="Jakobsen K.S."/>
            <person name="Wulff B.B."/>
            <person name="Steuernagel B."/>
            <person name="Mayer K.F."/>
            <person name="Olsen O.A."/>
        </authorList>
    </citation>
    <scope>NUCLEOTIDE SEQUENCE [LARGE SCALE GENOMIC DNA]</scope>
    <source>
        <strain evidence="3">cv. AL8/78</strain>
    </source>
</reference>
<evidence type="ECO:0000256" key="1">
    <source>
        <dbReference type="SAM" id="MobiDB-lite"/>
    </source>
</evidence>
<feature type="compositionally biased region" description="Basic and acidic residues" evidence="1">
    <location>
        <begin position="130"/>
        <end position="142"/>
    </location>
</feature>
<evidence type="ECO:0000313" key="2">
    <source>
        <dbReference type="EnsemblPlants" id="AET1Gv20677000.3"/>
    </source>
</evidence>
<dbReference type="AlphaFoldDB" id="A0A452Z905"/>
<proteinExistence type="predicted"/>
<keyword evidence="3" id="KW-1185">Reference proteome</keyword>
<organism evidence="2 3">
    <name type="scientific">Aegilops tauschii subsp. strangulata</name>
    <name type="common">Goatgrass</name>
    <dbReference type="NCBI Taxonomy" id="200361"/>
    <lineage>
        <taxon>Eukaryota</taxon>
        <taxon>Viridiplantae</taxon>
        <taxon>Streptophyta</taxon>
        <taxon>Embryophyta</taxon>
        <taxon>Tracheophyta</taxon>
        <taxon>Spermatophyta</taxon>
        <taxon>Magnoliopsida</taxon>
        <taxon>Liliopsida</taxon>
        <taxon>Poales</taxon>
        <taxon>Poaceae</taxon>
        <taxon>BOP clade</taxon>
        <taxon>Pooideae</taxon>
        <taxon>Triticodae</taxon>
        <taxon>Triticeae</taxon>
        <taxon>Triticinae</taxon>
        <taxon>Aegilops</taxon>
    </lineage>
</organism>
<dbReference type="Proteomes" id="UP000015105">
    <property type="component" value="Chromosome 1D"/>
</dbReference>